<protein>
    <submittedName>
        <fullName evidence="10">Ger(X)C family spore germination protein</fullName>
    </submittedName>
</protein>
<dbReference type="EMBL" id="JAEQNB010000001">
    <property type="protein sequence ID" value="MBL0386216.1"/>
    <property type="molecule type" value="Genomic_DNA"/>
</dbReference>
<evidence type="ECO:0000256" key="5">
    <source>
        <dbReference type="ARBA" id="ARBA00023136"/>
    </source>
</evidence>
<evidence type="ECO:0000256" key="3">
    <source>
        <dbReference type="ARBA" id="ARBA00022544"/>
    </source>
</evidence>
<reference evidence="10 11" key="1">
    <citation type="submission" date="2021-01" db="EMBL/GenBank/DDBJ databases">
        <title>Tumebacillus sp. strain ITR2 16S ribosomal RNA gene Genome sequencing and assembly.</title>
        <authorList>
            <person name="Kang M."/>
        </authorList>
    </citation>
    <scope>NUCLEOTIDE SEQUENCE [LARGE SCALE GENOMIC DNA]</scope>
    <source>
        <strain evidence="10 11">ITR2</strain>
    </source>
</reference>
<keyword evidence="6" id="KW-0564">Palmitate</keyword>
<evidence type="ECO:0000256" key="4">
    <source>
        <dbReference type="ARBA" id="ARBA00022729"/>
    </source>
</evidence>
<evidence type="ECO:0000313" key="11">
    <source>
        <dbReference type="Proteomes" id="UP000602284"/>
    </source>
</evidence>
<evidence type="ECO:0000259" key="8">
    <source>
        <dbReference type="Pfam" id="PF05504"/>
    </source>
</evidence>
<dbReference type="PANTHER" id="PTHR35789:SF1">
    <property type="entry name" value="SPORE GERMINATION PROTEIN B3"/>
    <property type="match status" value="1"/>
</dbReference>
<feature type="domain" description="Spore germination GerAC-like C-terminal" evidence="8">
    <location>
        <begin position="255"/>
        <end position="412"/>
    </location>
</feature>
<dbReference type="Pfam" id="PF25198">
    <property type="entry name" value="Spore_GerAC_N"/>
    <property type="match status" value="1"/>
</dbReference>
<dbReference type="Proteomes" id="UP000602284">
    <property type="component" value="Unassembled WGS sequence"/>
</dbReference>
<dbReference type="NCBIfam" id="TIGR02887">
    <property type="entry name" value="spore_ger_x_C"/>
    <property type="match status" value="1"/>
</dbReference>
<comment type="subcellular location">
    <subcellularLocation>
        <location evidence="1">Membrane</location>
        <topology evidence="1">Lipid-anchor</topology>
    </subcellularLocation>
</comment>
<sequence>MDLDLRIFFWFRFVLGVFGRNGDSKLLPLVSKHQASVRIRHDGRPRMVRSSKSRVRVACALVLFLLLPLSGCAFEDIDRRAFVTSIGLDQSEVTGKKYSLILKISLAKGDPKTIDSNFTLLKVNCNSISEGLDHLRSMSDKKLDFGYVKALLFGEGVAKQEIPLAVDYFMRRPDIQKIAYLGVGKPNAYEMLKFKPKEEAVAGSYLFYTFERSCTQSPFVYAVPLYDAFRRINTPGLDLTLPVLELQQGVLQINKISLFDKKRWQEELTPEESKLLKLLTTGIRNDTFTLKAKNSTYSVSTEKGNTTYQLVEGNAFTTAILTIKMQGALVERLDESGVVTEEMKHALEKQAEDQFQKKVSRLLIKMRNKSVDPLGFGLRYRSRHLNHTQDLQTWSTVYPHLKFQVLANYKLNEN</sequence>
<proteinExistence type="inferred from homology"/>
<dbReference type="PANTHER" id="PTHR35789">
    <property type="entry name" value="SPORE GERMINATION PROTEIN B3"/>
    <property type="match status" value="1"/>
</dbReference>
<dbReference type="InterPro" id="IPR038501">
    <property type="entry name" value="Spore_GerAC_C_sf"/>
</dbReference>
<name>A0ABS1J7G6_9BACL</name>
<accession>A0ABS1J7G6</accession>
<organism evidence="10 11">
    <name type="scientific">Tumebacillus amylolyticus</name>
    <dbReference type="NCBI Taxonomy" id="2801339"/>
    <lineage>
        <taxon>Bacteria</taxon>
        <taxon>Bacillati</taxon>
        <taxon>Bacillota</taxon>
        <taxon>Bacilli</taxon>
        <taxon>Bacillales</taxon>
        <taxon>Alicyclobacillaceae</taxon>
        <taxon>Tumebacillus</taxon>
    </lineage>
</organism>
<comment type="similarity">
    <text evidence="2">Belongs to the GerABKC lipoprotein family.</text>
</comment>
<keyword evidence="5" id="KW-0472">Membrane</keyword>
<keyword evidence="3" id="KW-0309">Germination</keyword>
<dbReference type="InterPro" id="IPR008844">
    <property type="entry name" value="Spore_GerAC-like"/>
</dbReference>
<keyword evidence="4" id="KW-0732">Signal</keyword>
<feature type="domain" description="Spore germination protein N-terminal" evidence="9">
    <location>
        <begin position="75"/>
        <end position="245"/>
    </location>
</feature>
<evidence type="ECO:0000313" key="10">
    <source>
        <dbReference type="EMBL" id="MBL0386216.1"/>
    </source>
</evidence>
<dbReference type="InterPro" id="IPR046953">
    <property type="entry name" value="Spore_GerAC-like_C"/>
</dbReference>
<evidence type="ECO:0000259" key="9">
    <source>
        <dbReference type="Pfam" id="PF25198"/>
    </source>
</evidence>
<dbReference type="InterPro" id="IPR057336">
    <property type="entry name" value="GerAC_N"/>
</dbReference>
<evidence type="ECO:0000256" key="6">
    <source>
        <dbReference type="ARBA" id="ARBA00023139"/>
    </source>
</evidence>
<dbReference type="Gene3D" id="3.30.300.210">
    <property type="entry name" value="Nutrient germinant receptor protein C, domain 3"/>
    <property type="match status" value="1"/>
</dbReference>
<keyword evidence="7" id="KW-0449">Lipoprotein</keyword>
<comment type="caution">
    <text evidence="10">The sequence shown here is derived from an EMBL/GenBank/DDBJ whole genome shotgun (WGS) entry which is preliminary data.</text>
</comment>
<evidence type="ECO:0000256" key="2">
    <source>
        <dbReference type="ARBA" id="ARBA00007886"/>
    </source>
</evidence>
<gene>
    <name evidence="10" type="ORF">JJB07_06065</name>
</gene>
<evidence type="ECO:0000256" key="1">
    <source>
        <dbReference type="ARBA" id="ARBA00004635"/>
    </source>
</evidence>
<dbReference type="Pfam" id="PF05504">
    <property type="entry name" value="Spore_GerAC"/>
    <property type="match status" value="1"/>
</dbReference>
<evidence type="ECO:0000256" key="7">
    <source>
        <dbReference type="ARBA" id="ARBA00023288"/>
    </source>
</evidence>
<keyword evidence="11" id="KW-1185">Reference proteome</keyword>